<gene>
    <name evidence="1" type="ORF">EVAR_79131_1</name>
</gene>
<sequence>MLEASARLYTESIAHSLHITKRNATRRRPEGHKSTRLIRSDDLCTCRRRARAGFARLHSSLRKYLVFRASSFASTVFAPSKDYALIHCNETADAMRGGQIFDEPFNFSAIPYRLVT</sequence>
<dbReference type="Proteomes" id="UP000299102">
    <property type="component" value="Unassembled WGS sequence"/>
</dbReference>
<comment type="caution">
    <text evidence="1">The sequence shown here is derived from an EMBL/GenBank/DDBJ whole genome shotgun (WGS) entry which is preliminary data.</text>
</comment>
<accession>A0A4C1UUA9</accession>
<reference evidence="1 2" key="1">
    <citation type="journal article" date="2019" name="Commun. Biol.">
        <title>The bagworm genome reveals a unique fibroin gene that provides high tensile strength.</title>
        <authorList>
            <person name="Kono N."/>
            <person name="Nakamura H."/>
            <person name="Ohtoshi R."/>
            <person name="Tomita M."/>
            <person name="Numata K."/>
            <person name="Arakawa K."/>
        </authorList>
    </citation>
    <scope>NUCLEOTIDE SEQUENCE [LARGE SCALE GENOMIC DNA]</scope>
</reference>
<evidence type="ECO:0000313" key="1">
    <source>
        <dbReference type="EMBL" id="GBP29582.1"/>
    </source>
</evidence>
<proteinExistence type="predicted"/>
<organism evidence="1 2">
    <name type="scientific">Eumeta variegata</name>
    <name type="common">Bagworm moth</name>
    <name type="synonym">Eumeta japonica</name>
    <dbReference type="NCBI Taxonomy" id="151549"/>
    <lineage>
        <taxon>Eukaryota</taxon>
        <taxon>Metazoa</taxon>
        <taxon>Ecdysozoa</taxon>
        <taxon>Arthropoda</taxon>
        <taxon>Hexapoda</taxon>
        <taxon>Insecta</taxon>
        <taxon>Pterygota</taxon>
        <taxon>Neoptera</taxon>
        <taxon>Endopterygota</taxon>
        <taxon>Lepidoptera</taxon>
        <taxon>Glossata</taxon>
        <taxon>Ditrysia</taxon>
        <taxon>Tineoidea</taxon>
        <taxon>Psychidae</taxon>
        <taxon>Oiketicinae</taxon>
        <taxon>Eumeta</taxon>
    </lineage>
</organism>
<dbReference type="EMBL" id="BGZK01000222">
    <property type="protein sequence ID" value="GBP29582.1"/>
    <property type="molecule type" value="Genomic_DNA"/>
</dbReference>
<dbReference type="AlphaFoldDB" id="A0A4C1UUA9"/>
<name>A0A4C1UUA9_EUMVA</name>
<keyword evidence="2" id="KW-1185">Reference proteome</keyword>
<evidence type="ECO:0000313" key="2">
    <source>
        <dbReference type="Proteomes" id="UP000299102"/>
    </source>
</evidence>
<protein>
    <submittedName>
        <fullName evidence="1">Uncharacterized protein</fullName>
    </submittedName>
</protein>